<evidence type="ECO:0000313" key="1">
    <source>
        <dbReference type="EMBL" id="RCX28436.1"/>
    </source>
</evidence>
<proteinExistence type="predicted"/>
<dbReference type="Pfam" id="PF06504">
    <property type="entry name" value="RepC"/>
    <property type="match status" value="1"/>
</dbReference>
<protein>
    <submittedName>
        <fullName evidence="1">Plasmid and phage iteron-binding protein</fullName>
    </submittedName>
</protein>
<sequence length="284" mass="31164">MTEHNLALARHDPTHCLAPGLFRSLKRGERESGKLDITHDMGASGCVRFIGFEPLGADDMRLLQGIVAMAGPDGLLLEPAPETEVGQQLRHSLATVGDAAERDGMMVRASMSRLLHEVGMTDGGRNIRAMKASLARMSNVTVVATNGPRQASYNLLSYALDEETGGLLVALNPRLAGAILGDQRHVRIDLDEVRKLRSDPARLIHQRLCGWIDPGKMGRVALDTLCGYVWPDEANRSTKRKRRQRARDALSELAALGWKVAECSRSRFEIARPGVRTNGHAFPY</sequence>
<dbReference type="InterPro" id="IPR010522">
    <property type="entry name" value="RepC_bac"/>
</dbReference>
<dbReference type="EMBL" id="QPJY01000007">
    <property type="protein sequence ID" value="RCX28436.1"/>
    <property type="molecule type" value="Genomic_DNA"/>
</dbReference>
<keyword evidence="2" id="KW-1185">Reference proteome</keyword>
<accession>A0A369C6P4</accession>
<comment type="caution">
    <text evidence="1">The sequence shown here is derived from an EMBL/GenBank/DDBJ whole genome shotgun (WGS) entry which is preliminary data.</text>
</comment>
<evidence type="ECO:0000313" key="2">
    <source>
        <dbReference type="Proteomes" id="UP000252707"/>
    </source>
</evidence>
<dbReference type="AlphaFoldDB" id="A0A369C6P4"/>
<name>A0A369C6P4_9GAMM</name>
<dbReference type="Proteomes" id="UP000252707">
    <property type="component" value="Unassembled WGS sequence"/>
</dbReference>
<organism evidence="1 2">
    <name type="scientific">Thioalbus denitrificans</name>
    <dbReference type="NCBI Taxonomy" id="547122"/>
    <lineage>
        <taxon>Bacteria</taxon>
        <taxon>Pseudomonadati</taxon>
        <taxon>Pseudomonadota</taxon>
        <taxon>Gammaproteobacteria</taxon>
        <taxon>Chromatiales</taxon>
        <taxon>Ectothiorhodospiraceae</taxon>
        <taxon>Thioalbus</taxon>
    </lineage>
</organism>
<dbReference type="RefSeq" id="WP_245937286.1">
    <property type="nucleotide sequence ID" value="NZ_QPJY01000007.1"/>
</dbReference>
<reference evidence="1 2" key="1">
    <citation type="submission" date="2018-07" db="EMBL/GenBank/DDBJ databases">
        <title>Genomic Encyclopedia of Type Strains, Phase IV (KMG-IV): sequencing the most valuable type-strain genomes for metagenomic binning, comparative biology and taxonomic classification.</title>
        <authorList>
            <person name="Goeker M."/>
        </authorList>
    </citation>
    <scope>NUCLEOTIDE SEQUENCE [LARGE SCALE GENOMIC DNA]</scope>
    <source>
        <strain evidence="1 2">DSM 26407</strain>
    </source>
</reference>
<gene>
    <name evidence="1" type="ORF">DFQ59_107184</name>
</gene>